<organism evidence="2 3">
    <name type="scientific">Gossypium arboreum</name>
    <name type="common">Tree cotton</name>
    <name type="synonym">Gossypium nanking</name>
    <dbReference type="NCBI Taxonomy" id="29729"/>
    <lineage>
        <taxon>Eukaryota</taxon>
        <taxon>Viridiplantae</taxon>
        <taxon>Streptophyta</taxon>
        <taxon>Embryophyta</taxon>
        <taxon>Tracheophyta</taxon>
        <taxon>Spermatophyta</taxon>
        <taxon>Magnoliopsida</taxon>
        <taxon>eudicotyledons</taxon>
        <taxon>Gunneridae</taxon>
        <taxon>Pentapetalae</taxon>
        <taxon>rosids</taxon>
        <taxon>malvids</taxon>
        <taxon>Malvales</taxon>
        <taxon>Malvaceae</taxon>
        <taxon>Malvoideae</taxon>
        <taxon>Gossypium</taxon>
    </lineage>
</organism>
<evidence type="ECO:0000313" key="3">
    <source>
        <dbReference type="Proteomes" id="UP001358586"/>
    </source>
</evidence>
<keyword evidence="3" id="KW-1185">Reference proteome</keyword>
<evidence type="ECO:0000256" key="1">
    <source>
        <dbReference type="SAM" id="Phobius"/>
    </source>
</evidence>
<proteinExistence type="predicted"/>
<name>A0ABR0NWF3_GOSAR</name>
<dbReference type="Proteomes" id="UP001358586">
    <property type="component" value="Chromosome 9"/>
</dbReference>
<feature type="transmembrane region" description="Helical" evidence="1">
    <location>
        <begin position="122"/>
        <end position="149"/>
    </location>
</feature>
<keyword evidence="1" id="KW-1133">Transmembrane helix</keyword>
<comment type="caution">
    <text evidence="2">The sequence shown here is derived from an EMBL/GenBank/DDBJ whole genome shotgun (WGS) entry which is preliminary data.</text>
</comment>
<reference evidence="2 3" key="1">
    <citation type="submission" date="2023-03" db="EMBL/GenBank/DDBJ databases">
        <title>WGS of Gossypium arboreum.</title>
        <authorList>
            <person name="Yu D."/>
        </authorList>
    </citation>
    <scope>NUCLEOTIDE SEQUENCE [LARGE SCALE GENOMIC DNA]</scope>
    <source>
        <tissue evidence="2">Leaf</tissue>
    </source>
</reference>
<protein>
    <submittedName>
        <fullName evidence="2">Uncharacterized protein</fullName>
    </submittedName>
</protein>
<sequence length="152" mass="17577">MRNEKKTNAHWRFSNSVAHIIATDGLKNRVFTYLLNRVPRGAEAVADEERRWTESQREQRGRMAEEEVGGVLQRWSCFQGGFVEANWDAMSLEFSTADYCAGSLFVWANVFLFWTWSDYHVVAARLMLLVLILIFIIVVLVLIVLLLLISCY</sequence>
<accession>A0ABR0NWF3</accession>
<feature type="transmembrane region" description="Helical" evidence="1">
    <location>
        <begin position="99"/>
        <end position="116"/>
    </location>
</feature>
<dbReference type="EMBL" id="JARKNE010000009">
    <property type="protein sequence ID" value="KAK5804834.1"/>
    <property type="molecule type" value="Genomic_DNA"/>
</dbReference>
<keyword evidence="1" id="KW-0472">Membrane</keyword>
<evidence type="ECO:0000313" key="2">
    <source>
        <dbReference type="EMBL" id="KAK5804834.1"/>
    </source>
</evidence>
<keyword evidence="1" id="KW-0812">Transmembrane</keyword>
<gene>
    <name evidence="2" type="ORF">PVK06_032485</name>
</gene>